<dbReference type="InterPro" id="IPR015422">
    <property type="entry name" value="PyrdxlP-dep_Trfase_small"/>
</dbReference>
<dbReference type="GO" id="GO:0030170">
    <property type="term" value="F:pyridoxal phosphate binding"/>
    <property type="evidence" value="ECO:0007669"/>
    <property type="project" value="InterPro"/>
</dbReference>
<dbReference type="EMBL" id="FOHX01000013">
    <property type="protein sequence ID" value="SEU36468.1"/>
    <property type="molecule type" value="Genomic_DNA"/>
</dbReference>
<organism evidence="4 5">
    <name type="scientific">Nonomuraea wenchangensis</name>
    <dbReference type="NCBI Taxonomy" id="568860"/>
    <lineage>
        <taxon>Bacteria</taxon>
        <taxon>Bacillati</taxon>
        <taxon>Actinomycetota</taxon>
        <taxon>Actinomycetes</taxon>
        <taxon>Streptosporangiales</taxon>
        <taxon>Streptosporangiaceae</taxon>
        <taxon>Nonomuraea</taxon>
    </lineage>
</organism>
<dbReference type="Gene3D" id="3.40.640.10">
    <property type="entry name" value="Type I PLP-dependent aspartate aminotransferase-like (Major domain)"/>
    <property type="match status" value="1"/>
</dbReference>
<dbReference type="InterPro" id="IPR015424">
    <property type="entry name" value="PyrdxlP-dep_Trfase"/>
</dbReference>
<dbReference type="SUPFAM" id="SSF53383">
    <property type="entry name" value="PLP-dependent transferases"/>
    <property type="match status" value="1"/>
</dbReference>
<evidence type="ECO:0000256" key="1">
    <source>
        <dbReference type="ARBA" id="ARBA00001933"/>
    </source>
</evidence>
<dbReference type="InterPro" id="IPR005814">
    <property type="entry name" value="Aminotrans_3"/>
</dbReference>
<dbReference type="Pfam" id="PF00202">
    <property type="entry name" value="Aminotran_3"/>
    <property type="match status" value="1"/>
</dbReference>
<evidence type="ECO:0000256" key="2">
    <source>
        <dbReference type="ARBA" id="ARBA00022898"/>
    </source>
</evidence>
<evidence type="ECO:0000313" key="4">
    <source>
        <dbReference type="EMBL" id="SEU36468.1"/>
    </source>
</evidence>
<dbReference type="PANTHER" id="PTHR43713:SF3">
    <property type="entry name" value="GLUTAMATE-1-SEMIALDEHYDE 2,1-AMINOMUTASE 1, CHLOROPLASTIC-RELATED"/>
    <property type="match status" value="1"/>
</dbReference>
<reference evidence="4 5" key="1">
    <citation type="submission" date="2016-10" db="EMBL/GenBank/DDBJ databases">
        <authorList>
            <person name="de Groot N.N."/>
        </authorList>
    </citation>
    <scope>NUCLEOTIDE SEQUENCE [LARGE SCALE GENOMIC DNA]</scope>
    <source>
        <strain evidence="4 5">CGMCC 4.5598</strain>
    </source>
</reference>
<sequence>MAGTSDAALRERARRVIPGGMYGHQRAGLFPENFPQYLSHGEGALIRDVDGREFVDLLCGYGPIVLGYQHPGVEAAAAAQRRQADCQNAPSARMVELAELLVDVVDHADWAYLAKNGTDATTTCLTIARAATGRSVVLVARGSYHGAAPWCTPGLAGVLPSDRAALRYFEYNDHASLRAAVDEAGDDLAGIIVTPFKHNDGEDQELVDPAFARELRQVCDSRNAVLILDDVRCGFRLNFGGSWESLGIQPDLSAWGKAVSNGYTVSAILGIEALRDAATSIFSTGTYWFAAVPMAAAIATINAIRDEDGIAAMERAGELLRSGIVEQARANDLAISYTGPAQMPYFRFLADTDFERMMHFSRVALDHGVYIHPRHNWFVSVAHTDEIVARALAGTEAAFRAVRDRFGDG</sequence>
<gene>
    <name evidence="4" type="ORF">SAMN05421811_113228</name>
</gene>
<dbReference type="Proteomes" id="UP000199361">
    <property type="component" value="Unassembled WGS sequence"/>
</dbReference>
<protein>
    <submittedName>
        <fullName evidence="4">Glutamate-1-semialdehyde 2,1-aminomutase</fullName>
    </submittedName>
</protein>
<evidence type="ECO:0000313" key="5">
    <source>
        <dbReference type="Proteomes" id="UP000199361"/>
    </source>
</evidence>
<dbReference type="InterPro" id="IPR015421">
    <property type="entry name" value="PyrdxlP-dep_Trfase_major"/>
</dbReference>
<keyword evidence="5" id="KW-1185">Reference proteome</keyword>
<proteinExistence type="inferred from homology"/>
<evidence type="ECO:0000256" key="3">
    <source>
        <dbReference type="RuleBase" id="RU003560"/>
    </source>
</evidence>
<comment type="cofactor">
    <cofactor evidence="1">
        <name>pyridoxal 5'-phosphate</name>
        <dbReference type="ChEBI" id="CHEBI:597326"/>
    </cofactor>
</comment>
<dbReference type="Gene3D" id="3.90.1150.10">
    <property type="entry name" value="Aspartate Aminotransferase, domain 1"/>
    <property type="match status" value="1"/>
</dbReference>
<dbReference type="PANTHER" id="PTHR43713">
    <property type="entry name" value="GLUTAMATE-1-SEMIALDEHYDE 2,1-AMINOMUTASE"/>
    <property type="match status" value="1"/>
</dbReference>
<dbReference type="OrthoDB" id="9801052at2"/>
<dbReference type="GO" id="GO:0008483">
    <property type="term" value="F:transaminase activity"/>
    <property type="evidence" value="ECO:0007669"/>
    <property type="project" value="InterPro"/>
</dbReference>
<dbReference type="AlphaFoldDB" id="A0A1I0L9E1"/>
<accession>A0A1I0L9E1</accession>
<keyword evidence="2 3" id="KW-0663">Pyridoxal phosphate</keyword>
<dbReference type="RefSeq" id="WP_091089571.1">
    <property type="nucleotide sequence ID" value="NZ_FOHX01000013.1"/>
</dbReference>
<name>A0A1I0L9E1_9ACTN</name>
<comment type="similarity">
    <text evidence="3">Belongs to the class-III pyridoxal-phosphate-dependent aminotransferase family.</text>
</comment>
<dbReference type="STRING" id="568860.SAMN05421811_113228"/>